<feature type="domain" description="Major facilitator superfamily (MFS) profile" evidence="8">
    <location>
        <begin position="30"/>
        <end position="484"/>
    </location>
</feature>
<dbReference type="PRINTS" id="PR01035">
    <property type="entry name" value="TCRTETA"/>
</dbReference>
<dbReference type="SUPFAM" id="SSF103473">
    <property type="entry name" value="MFS general substrate transporter"/>
    <property type="match status" value="1"/>
</dbReference>
<dbReference type="PROSITE" id="PS50850">
    <property type="entry name" value="MFS"/>
    <property type="match status" value="1"/>
</dbReference>
<accession>A0A0D0AST9</accession>
<dbReference type="AlphaFoldDB" id="A0A0D0AST9"/>
<feature type="compositionally biased region" description="Acidic residues" evidence="6">
    <location>
        <begin position="1"/>
        <end position="10"/>
    </location>
</feature>
<dbReference type="HOGENOM" id="CLU_001265_54_6_1"/>
<evidence type="ECO:0000259" key="8">
    <source>
        <dbReference type="PROSITE" id="PS50850"/>
    </source>
</evidence>
<dbReference type="PANTHER" id="PTHR23504:SF15">
    <property type="entry name" value="MAJOR FACILITATOR SUPERFAMILY (MFS) PROFILE DOMAIN-CONTAINING PROTEIN"/>
    <property type="match status" value="1"/>
</dbReference>
<evidence type="ECO:0000256" key="1">
    <source>
        <dbReference type="ARBA" id="ARBA00004141"/>
    </source>
</evidence>
<feature type="transmembrane region" description="Helical" evidence="7">
    <location>
        <begin position="355"/>
        <end position="374"/>
    </location>
</feature>
<dbReference type="GO" id="GO:0022857">
    <property type="term" value="F:transmembrane transporter activity"/>
    <property type="evidence" value="ECO:0007669"/>
    <property type="project" value="InterPro"/>
</dbReference>
<feature type="transmembrane region" description="Helical" evidence="7">
    <location>
        <begin position="386"/>
        <end position="408"/>
    </location>
</feature>
<feature type="transmembrane region" description="Helical" evidence="7">
    <location>
        <begin position="325"/>
        <end position="343"/>
    </location>
</feature>
<evidence type="ECO:0000256" key="4">
    <source>
        <dbReference type="ARBA" id="ARBA00022989"/>
    </source>
</evidence>
<evidence type="ECO:0000256" key="5">
    <source>
        <dbReference type="ARBA" id="ARBA00023136"/>
    </source>
</evidence>
<proteinExistence type="predicted"/>
<dbReference type="EMBL" id="KN835281">
    <property type="protein sequence ID" value="KIK41059.1"/>
    <property type="molecule type" value="Genomic_DNA"/>
</dbReference>
<feature type="region of interest" description="Disordered" evidence="6">
    <location>
        <begin position="1"/>
        <end position="21"/>
    </location>
</feature>
<dbReference type="PANTHER" id="PTHR23504">
    <property type="entry name" value="MAJOR FACILITATOR SUPERFAMILY DOMAIN-CONTAINING PROTEIN 10"/>
    <property type="match status" value="1"/>
</dbReference>
<feature type="transmembrane region" description="Helical" evidence="7">
    <location>
        <begin position="284"/>
        <end position="305"/>
    </location>
</feature>
<evidence type="ECO:0000313" key="10">
    <source>
        <dbReference type="Proteomes" id="UP000054485"/>
    </source>
</evidence>
<evidence type="ECO:0000256" key="2">
    <source>
        <dbReference type="ARBA" id="ARBA00022448"/>
    </source>
</evidence>
<keyword evidence="3 7" id="KW-0812">Transmembrane</keyword>
<feature type="transmembrane region" description="Helical" evidence="7">
    <location>
        <begin position="103"/>
        <end position="121"/>
    </location>
</feature>
<dbReference type="InterPro" id="IPR020846">
    <property type="entry name" value="MFS_dom"/>
</dbReference>
<keyword evidence="5 7" id="KW-0472">Membrane</keyword>
<dbReference type="InterPro" id="IPR001958">
    <property type="entry name" value="Tet-R_TetA/multi-R_MdtG-like"/>
</dbReference>
<name>A0A0D0AST9_9AGAM</name>
<dbReference type="GO" id="GO:0016020">
    <property type="term" value="C:membrane"/>
    <property type="evidence" value="ECO:0007669"/>
    <property type="project" value="UniProtKB-SubCell"/>
</dbReference>
<sequence>MITRQDDEETPLLQRPEQRMARPSPLPWDQFWIVLFLQFSDSLVPQTLAPFTPQLIRDIGVTNGNESQVGHYVGILQSSYYMAQALTILHWSQLSDHIGRKPLMLTALLAISVSMFSFGLSRTFVGLVVSRAFCGAFNGSNGVIKSMVMDITDMTNLPKAYGYMPLPWMLGTLVGPLVGGSLSRPVDRFPDIFGQSKLLRIYPYLLPCTVPAIFALVAWLVTYSRFKESVSTREPLWELLKGWVLRRPYANSPSNSALAMSGVANSEAVLSKPLPLRALLTPKVLTVTASYATMALLYMAFSSILPIFYSTPIELGGLSLDPPHIGAILALSGVAHGVFQLLFYARLHDRFGARAVHISGVVSGVPIIILFPVINVLARVHGLGLVVWLSVGVQLSLVTSLVMCYPCLTSFIRAAAPNRASLGATNGIIQVVVAGSRITGPASAASVFSYSMQEGHDAWLVYYFLLAIAFLAVGASLFLPHDPSEWEDHQ</sequence>
<dbReference type="CDD" id="cd17330">
    <property type="entry name" value="MFS_SLC46_TetA_like"/>
    <property type="match status" value="1"/>
</dbReference>
<feature type="transmembrane region" description="Helical" evidence="7">
    <location>
        <begin position="459"/>
        <end position="479"/>
    </location>
</feature>
<keyword evidence="4 7" id="KW-1133">Transmembrane helix</keyword>
<evidence type="ECO:0000256" key="6">
    <source>
        <dbReference type="SAM" id="MobiDB-lite"/>
    </source>
</evidence>
<evidence type="ECO:0000256" key="3">
    <source>
        <dbReference type="ARBA" id="ARBA00022692"/>
    </source>
</evidence>
<keyword evidence="10" id="KW-1185">Reference proteome</keyword>
<dbReference type="Gene3D" id="1.20.1250.20">
    <property type="entry name" value="MFS general substrate transporter like domains"/>
    <property type="match status" value="1"/>
</dbReference>
<dbReference type="InParanoid" id="A0A0D0AST9"/>
<protein>
    <recommendedName>
        <fullName evidence="8">Major facilitator superfamily (MFS) profile domain-containing protein</fullName>
    </recommendedName>
</protein>
<feature type="transmembrane region" description="Helical" evidence="7">
    <location>
        <begin position="160"/>
        <end position="181"/>
    </location>
</feature>
<dbReference type="Proteomes" id="UP000054485">
    <property type="component" value="Unassembled WGS sequence"/>
</dbReference>
<organism evidence="9 10">
    <name type="scientific">Suillus luteus UH-Slu-Lm8-n1</name>
    <dbReference type="NCBI Taxonomy" id="930992"/>
    <lineage>
        <taxon>Eukaryota</taxon>
        <taxon>Fungi</taxon>
        <taxon>Dikarya</taxon>
        <taxon>Basidiomycota</taxon>
        <taxon>Agaricomycotina</taxon>
        <taxon>Agaricomycetes</taxon>
        <taxon>Agaricomycetidae</taxon>
        <taxon>Boletales</taxon>
        <taxon>Suillineae</taxon>
        <taxon>Suillaceae</taxon>
        <taxon>Suillus</taxon>
    </lineage>
</organism>
<keyword evidence="2" id="KW-0813">Transport</keyword>
<comment type="subcellular location">
    <subcellularLocation>
        <location evidence="1">Membrane</location>
        <topology evidence="1">Multi-pass membrane protein</topology>
    </subcellularLocation>
</comment>
<evidence type="ECO:0000256" key="7">
    <source>
        <dbReference type="SAM" id="Phobius"/>
    </source>
</evidence>
<evidence type="ECO:0000313" key="9">
    <source>
        <dbReference type="EMBL" id="KIK41059.1"/>
    </source>
</evidence>
<dbReference type="InterPro" id="IPR011701">
    <property type="entry name" value="MFS"/>
</dbReference>
<reference evidence="10" key="2">
    <citation type="submission" date="2015-01" db="EMBL/GenBank/DDBJ databases">
        <title>Evolutionary Origins and Diversification of the Mycorrhizal Mutualists.</title>
        <authorList>
            <consortium name="DOE Joint Genome Institute"/>
            <consortium name="Mycorrhizal Genomics Consortium"/>
            <person name="Kohler A."/>
            <person name="Kuo A."/>
            <person name="Nagy L.G."/>
            <person name="Floudas D."/>
            <person name="Copeland A."/>
            <person name="Barry K.W."/>
            <person name="Cichocki N."/>
            <person name="Veneault-Fourrey C."/>
            <person name="LaButti K."/>
            <person name="Lindquist E.A."/>
            <person name="Lipzen A."/>
            <person name="Lundell T."/>
            <person name="Morin E."/>
            <person name="Murat C."/>
            <person name="Riley R."/>
            <person name="Ohm R."/>
            <person name="Sun H."/>
            <person name="Tunlid A."/>
            <person name="Henrissat B."/>
            <person name="Grigoriev I.V."/>
            <person name="Hibbett D.S."/>
            <person name="Martin F."/>
        </authorList>
    </citation>
    <scope>NUCLEOTIDE SEQUENCE [LARGE SCALE GENOMIC DNA]</scope>
    <source>
        <strain evidence="10">UH-Slu-Lm8-n1</strain>
    </source>
</reference>
<reference evidence="9 10" key="1">
    <citation type="submission" date="2014-04" db="EMBL/GenBank/DDBJ databases">
        <authorList>
            <consortium name="DOE Joint Genome Institute"/>
            <person name="Kuo A."/>
            <person name="Ruytinx J."/>
            <person name="Rineau F."/>
            <person name="Colpaert J."/>
            <person name="Kohler A."/>
            <person name="Nagy L.G."/>
            <person name="Floudas D."/>
            <person name="Copeland A."/>
            <person name="Barry K.W."/>
            <person name="Cichocki N."/>
            <person name="Veneault-Fourrey C."/>
            <person name="LaButti K."/>
            <person name="Lindquist E.A."/>
            <person name="Lipzen A."/>
            <person name="Lundell T."/>
            <person name="Morin E."/>
            <person name="Murat C."/>
            <person name="Sun H."/>
            <person name="Tunlid A."/>
            <person name="Henrissat B."/>
            <person name="Grigoriev I.V."/>
            <person name="Hibbett D.S."/>
            <person name="Martin F."/>
            <person name="Nordberg H.P."/>
            <person name="Cantor M.N."/>
            <person name="Hua S.X."/>
        </authorList>
    </citation>
    <scope>NUCLEOTIDE SEQUENCE [LARGE SCALE GENOMIC DNA]</scope>
    <source>
        <strain evidence="9 10">UH-Slu-Lm8-n1</strain>
    </source>
</reference>
<gene>
    <name evidence="9" type="ORF">CY34DRAFT_13311</name>
</gene>
<dbReference type="Pfam" id="PF07690">
    <property type="entry name" value="MFS_1"/>
    <property type="match status" value="1"/>
</dbReference>
<dbReference type="OrthoDB" id="419616at2759"/>
<dbReference type="InterPro" id="IPR036259">
    <property type="entry name" value="MFS_trans_sf"/>
</dbReference>
<feature type="transmembrane region" description="Helical" evidence="7">
    <location>
        <begin position="201"/>
        <end position="223"/>
    </location>
</feature>